<keyword evidence="2" id="KW-0614">Plasmid</keyword>
<name>A0AAJ5RVU7_9BACI</name>
<sequence>MKKKYLKLSLLFIGGGALGCIITSLFFSWTLEKYILFSDQVSLVNNTGEIIHIIQDFNEEKVESEYVVELLERRVEIFKGIKSNSYEVLSRGKSDSKYANYGAALDRIVYSLEGVKEKVLKSKEIDVKKDMDEFLDAIDNYTTTVLEIQ</sequence>
<dbReference type="EMBL" id="CP113528">
    <property type="protein sequence ID" value="WDV09213.1"/>
    <property type="molecule type" value="Genomic_DNA"/>
</dbReference>
<protein>
    <submittedName>
        <fullName evidence="2">Uncharacterized protein</fullName>
    </submittedName>
</protein>
<keyword evidence="1" id="KW-1133">Transmembrane helix</keyword>
<geneLocation type="plasmid" evidence="2 3">
    <name>unnamed</name>
</geneLocation>
<evidence type="ECO:0000313" key="3">
    <source>
        <dbReference type="Proteomes" id="UP001219585"/>
    </source>
</evidence>
<dbReference type="PROSITE" id="PS51257">
    <property type="entry name" value="PROKAR_LIPOPROTEIN"/>
    <property type="match status" value="1"/>
</dbReference>
<evidence type="ECO:0000256" key="1">
    <source>
        <dbReference type="SAM" id="Phobius"/>
    </source>
</evidence>
<dbReference type="RefSeq" id="WP_274797434.1">
    <property type="nucleotide sequence ID" value="NZ_CP113528.1"/>
</dbReference>
<feature type="transmembrane region" description="Helical" evidence="1">
    <location>
        <begin position="12"/>
        <end position="31"/>
    </location>
</feature>
<keyword evidence="1" id="KW-0472">Membrane</keyword>
<keyword evidence="1" id="KW-0812">Transmembrane</keyword>
<organism evidence="2 3">
    <name type="scientific">Lysinibacillus irui</name>
    <dbReference type="NCBI Taxonomy" id="2998077"/>
    <lineage>
        <taxon>Bacteria</taxon>
        <taxon>Bacillati</taxon>
        <taxon>Bacillota</taxon>
        <taxon>Bacilli</taxon>
        <taxon>Bacillales</taxon>
        <taxon>Bacillaceae</taxon>
        <taxon>Lysinibacillus</taxon>
    </lineage>
</organism>
<dbReference type="AlphaFoldDB" id="A0AAJ5RVU7"/>
<accession>A0AAJ5RVU7</accession>
<evidence type="ECO:0000313" key="2">
    <source>
        <dbReference type="EMBL" id="WDV09213.1"/>
    </source>
</evidence>
<reference evidence="2" key="1">
    <citation type="submission" date="2022-11" db="EMBL/GenBank/DDBJ databases">
        <title>Lysinibacillus irui.</title>
        <authorList>
            <person name="Akintayo S.O."/>
        </authorList>
    </citation>
    <scope>NUCLEOTIDE SEQUENCE</scope>
    <source>
        <strain evidence="2">IRB4-01</strain>
        <plasmid evidence="2">unnamed</plasmid>
    </source>
</reference>
<proteinExistence type="predicted"/>
<dbReference type="Proteomes" id="UP001219585">
    <property type="component" value="Plasmid unnamed"/>
</dbReference>
<dbReference type="KEGG" id="liu:OU989_23280"/>
<gene>
    <name evidence="2" type="ORF">OU989_23280</name>
</gene>